<proteinExistence type="predicted"/>
<feature type="transmembrane region" description="Helical" evidence="1">
    <location>
        <begin position="103"/>
        <end position="121"/>
    </location>
</feature>
<keyword evidence="1" id="KW-0472">Membrane</keyword>
<dbReference type="Proteomes" id="UP000825729">
    <property type="component" value="Unassembled WGS sequence"/>
</dbReference>
<keyword evidence="3" id="KW-1185">Reference proteome</keyword>
<reference evidence="2 3" key="1">
    <citation type="submission" date="2021-07" db="EMBL/GenBank/DDBJ databases">
        <title>The Aristolochia fimbriata genome: insights into angiosperm evolution, floral development and chemical biosynthesis.</title>
        <authorList>
            <person name="Jiao Y."/>
        </authorList>
    </citation>
    <scope>NUCLEOTIDE SEQUENCE [LARGE SCALE GENOMIC DNA]</scope>
    <source>
        <strain evidence="2">IBCAS-2021</strain>
        <tissue evidence="2">Leaf</tissue>
    </source>
</reference>
<feature type="transmembrane region" description="Helical" evidence="1">
    <location>
        <begin position="54"/>
        <end position="82"/>
    </location>
</feature>
<feature type="transmembrane region" description="Helical" evidence="1">
    <location>
        <begin position="21"/>
        <end position="42"/>
    </location>
</feature>
<evidence type="ECO:0000313" key="2">
    <source>
        <dbReference type="EMBL" id="KAG9443036.1"/>
    </source>
</evidence>
<comment type="caution">
    <text evidence="2">The sequence shown here is derived from an EMBL/GenBank/DDBJ whole genome shotgun (WGS) entry which is preliminary data.</text>
</comment>
<evidence type="ECO:0000313" key="3">
    <source>
        <dbReference type="Proteomes" id="UP000825729"/>
    </source>
</evidence>
<organism evidence="2 3">
    <name type="scientific">Aristolochia fimbriata</name>
    <name type="common">White veined hardy Dutchman's pipe vine</name>
    <dbReference type="NCBI Taxonomy" id="158543"/>
    <lineage>
        <taxon>Eukaryota</taxon>
        <taxon>Viridiplantae</taxon>
        <taxon>Streptophyta</taxon>
        <taxon>Embryophyta</taxon>
        <taxon>Tracheophyta</taxon>
        <taxon>Spermatophyta</taxon>
        <taxon>Magnoliopsida</taxon>
        <taxon>Magnoliidae</taxon>
        <taxon>Piperales</taxon>
        <taxon>Aristolochiaceae</taxon>
        <taxon>Aristolochia</taxon>
    </lineage>
</organism>
<keyword evidence="1" id="KW-1133">Transmembrane helix</keyword>
<dbReference type="AlphaFoldDB" id="A0AAV7E586"/>
<protein>
    <submittedName>
        <fullName evidence="2">Uncharacterized protein</fullName>
    </submittedName>
</protein>
<sequence>MAYGRSSRDSSIFDAFTLSPLPYPVLLILAIVLLPLSLSWSYSYEEAVESAEEGFNWALLAAPILILLAVHGLSSFDSTWLFRSSAADRRRQTHHRPAEGPPPWGAALLIVLLLLMISYQSTFHDKWFP</sequence>
<dbReference type="PANTHER" id="PTHR33306">
    <property type="entry name" value="EXPRESSED PROTEIN-RELATED-RELATED"/>
    <property type="match status" value="1"/>
</dbReference>
<dbReference type="EMBL" id="JAINDJ010000007">
    <property type="protein sequence ID" value="KAG9443036.1"/>
    <property type="molecule type" value="Genomic_DNA"/>
</dbReference>
<accession>A0AAV7E586</accession>
<evidence type="ECO:0000256" key="1">
    <source>
        <dbReference type="SAM" id="Phobius"/>
    </source>
</evidence>
<name>A0AAV7E586_ARIFI</name>
<gene>
    <name evidence="2" type="ORF">H6P81_018890</name>
</gene>
<dbReference type="PANTHER" id="PTHR33306:SF7">
    <property type="entry name" value="EXPRESSED PROTEIN"/>
    <property type="match status" value="1"/>
</dbReference>
<keyword evidence="1" id="KW-0812">Transmembrane</keyword>